<gene>
    <name evidence="1" type="ORF">RAMLITH_14635</name>
</gene>
<dbReference type="AlphaFoldDB" id="A0A7X6DH53"/>
<reference evidence="1 2" key="1">
    <citation type="journal article" date="2020" name="Nature">
        <title>Bacterial chemolithoautotrophy via manganese oxidation.</title>
        <authorList>
            <person name="Yu H."/>
            <person name="Leadbetter J.R."/>
        </authorList>
    </citation>
    <scope>NUCLEOTIDE SEQUENCE [LARGE SCALE GENOMIC DNA]</scope>
    <source>
        <strain evidence="1 2">RBP-1</strain>
    </source>
</reference>
<keyword evidence="2" id="KW-1185">Reference proteome</keyword>
<dbReference type="RefSeq" id="WP_168108198.1">
    <property type="nucleotide sequence ID" value="NZ_VTOX01000005.1"/>
</dbReference>
<name>A0A7X6DH53_9BURK</name>
<protein>
    <submittedName>
        <fullName evidence="1">Uncharacterized protein</fullName>
    </submittedName>
</protein>
<dbReference type="EMBL" id="VTOX01000005">
    <property type="protein sequence ID" value="NKE67063.1"/>
    <property type="molecule type" value="Genomic_DNA"/>
</dbReference>
<proteinExistence type="predicted"/>
<dbReference type="Proteomes" id="UP000521868">
    <property type="component" value="Unassembled WGS sequence"/>
</dbReference>
<comment type="caution">
    <text evidence="1">The sequence shown here is derived from an EMBL/GenBank/DDBJ whole genome shotgun (WGS) entry which is preliminary data.</text>
</comment>
<sequence>MDEHAPSGECCGSAAACVFAKALLARTAACELAQRSSLGEQELIVCGSPMARVDCATVAALLHERARFALRLPAPGRPLMHVHALRLQCGGLAALTEVMGGHADVHRLVAAAHERRGGLADLPWDRIVPTVAGWQPRRRAARRE</sequence>
<evidence type="ECO:0000313" key="1">
    <source>
        <dbReference type="EMBL" id="NKE67063.1"/>
    </source>
</evidence>
<evidence type="ECO:0000313" key="2">
    <source>
        <dbReference type="Proteomes" id="UP000521868"/>
    </source>
</evidence>
<accession>A0A7X6DH53</accession>
<organism evidence="1 2">
    <name type="scientific">Ramlibacter lithotrophicus</name>
    <dbReference type="NCBI Taxonomy" id="2606681"/>
    <lineage>
        <taxon>Bacteria</taxon>
        <taxon>Pseudomonadati</taxon>
        <taxon>Pseudomonadota</taxon>
        <taxon>Betaproteobacteria</taxon>
        <taxon>Burkholderiales</taxon>
        <taxon>Comamonadaceae</taxon>
        <taxon>Ramlibacter</taxon>
    </lineage>
</organism>